<evidence type="ECO:0000256" key="7">
    <source>
        <dbReference type="RuleBase" id="RU079119"/>
    </source>
</evidence>
<dbReference type="Pfam" id="PF01529">
    <property type="entry name" value="DHHC"/>
    <property type="match status" value="1"/>
</dbReference>
<proteinExistence type="inferred from homology"/>
<dbReference type="AlphaFoldDB" id="A0A9D4SUT9"/>
<evidence type="ECO:0000313" key="9">
    <source>
        <dbReference type="EMBL" id="KAH7947984.1"/>
    </source>
</evidence>
<evidence type="ECO:0000259" key="8">
    <source>
        <dbReference type="Pfam" id="PF01529"/>
    </source>
</evidence>
<dbReference type="InterPro" id="IPR039859">
    <property type="entry name" value="PFA4/ZDH16/20/ERF2-like"/>
</dbReference>
<keyword evidence="10" id="KW-1185">Reference proteome</keyword>
<evidence type="ECO:0000313" key="10">
    <source>
        <dbReference type="Proteomes" id="UP000821837"/>
    </source>
</evidence>
<feature type="domain" description="Palmitoyltransferase DHHC" evidence="8">
    <location>
        <begin position="140"/>
        <end position="260"/>
    </location>
</feature>
<dbReference type="OrthoDB" id="9909019at2759"/>
<dbReference type="GO" id="GO:0016020">
    <property type="term" value="C:membrane"/>
    <property type="evidence" value="ECO:0007669"/>
    <property type="project" value="UniProtKB-SubCell"/>
</dbReference>
<evidence type="ECO:0000256" key="3">
    <source>
        <dbReference type="ARBA" id="ARBA00022692"/>
    </source>
</evidence>
<protein>
    <recommendedName>
        <fullName evidence="7">Palmitoyltransferase</fullName>
        <ecNumber evidence="7">2.3.1.225</ecNumber>
    </recommendedName>
</protein>
<comment type="subcellular location">
    <subcellularLocation>
        <location evidence="1">Membrane</location>
        <topology evidence="1">Multi-pass membrane protein</topology>
    </subcellularLocation>
</comment>
<feature type="transmembrane region" description="Helical" evidence="7">
    <location>
        <begin position="29"/>
        <end position="49"/>
    </location>
</feature>
<comment type="caution">
    <text evidence="9">The sequence shown here is derived from an EMBL/GenBank/DDBJ whole genome shotgun (WGS) entry which is preliminary data.</text>
</comment>
<dbReference type="OMA" id="NCENERT"/>
<dbReference type="EC" id="2.3.1.225" evidence="7"/>
<dbReference type="PANTHER" id="PTHR12246">
    <property type="entry name" value="PALMITOYLTRANSFERASE ZDHHC16"/>
    <property type="match status" value="1"/>
</dbReference>
<accession>A0A9D4SUT9</accession>
<dbReference type="Proteomes" id="UP000821837">
    <property type="component" value="Chromosome 6"/>
</dbReference>
<evidence type="ECO:0000256" key="4">
    <source>
        <dbReference type="ARBA" id="ARBA00022989"/>
    </source>
</evidence>
<evidence type="ECO:0000256" key="5">
    <source>
        <dbReference type="ARBA" id="ARBA00023136"/>
    </source>
</evidence>
<sequence length="350" mass="39008">MLPSVGRPVTLTEDSTSARRESFVKPRSLAWLPVLLVSALISCSYYAYVLVFCRLVVAQESIAKAAAFAVGFHLLLFMCIWSYTKTTATAIPEVPPAYLLSVGEEQALANCENERTRHGLLEMLASYRGVITQGPDGCARYCESCHLVKPDRCHHCSTCRRCILKMDHHCPWFNNCVSFSTYKFFLLTLFYTVALCVYGVATLAAHLVGWWSDAWHLKPYGFHMGFLVVVGFTLAIALGSFLVMHLSMVSRNETTLEKMRGAMFQEPGDSFDLGNRYRNFTEVFGPQKSLWMIPVFTSVGDGVRFPTRLHPTRGTVDPRPSAVVVNYSAATYATGSSSLDCRADVMDIVQ</sequence>
<dbReference type="EMBL" id="JABSTV010001252">
    <property type="protein sequence ID" value="KAH7947984.1"/>
    <property type="molecule type" value="Genomic_DNA"/>
</dbReference>
<feature type="transmembrane region" description="Helical" evidence="7">
    <location>
        <begin position="61"/>
        <end position="83"/>
    </location>
</feature>
<evidence type="ECO:0000256" key="6">
    <source>
        <dbReference type="ARBA" id="ARBA00023315"/>
    </source>
</evidence>
<keyword evidence="6 7" id="KW-0012">Acyltransferase</keyword>
<evidence type="ECO:0000256" key="2">
    <source>
        <dbReference type="ARBA" id="ARBA00022679"/>
    </source>
</evidence>
<organism evidence="9 10">
    <name type="scientific">Rhipicephalus sanguineus</name>
    <name type="common">Brown dog tick</name>
    <name type="synonym">Ixodes sanguineus</name>
    <dbReference type="NCBI Taxonomy" id="34632"/>
    <lineage>
        <taxon>Eukaryota</taxon>
        <taxon>Metazoa</taxon>
        <taxon>Ecdysozoa</taxon>
        <taxon>Arthropoda</taxon>
        <taxon>Chelicerata</taxon>
        <taxon>Arachnida</taxon>
        <taxon>Acari</taxon>
        <taxon>Parasitiformes</taxon>
        <taxon>Ixodida</taxon>
        <taxon>Ixodoidea</taxon>
        <taxon>Ixodidae</taxon>
        <taxon>Rhipicephalinae</taxon>
        <taxon>Rhipicephalus</taxon>
        <taxon>Rhipicephalus</taxon>
    </lineage>
</organism>
<comment type="catalytic activity">
    <reaction evidence="7">
        <text>L-cysteinyl-[protein] + hexadecanoyl-CoA = S-hexadecanoyl-L-cysteinyl-[protein] + CoA</text>
        <dbReference type="Rhea" id="RHEA:36683"/>
        <dbReference type="Rhea" id="RHEA-COMP:10131"/>
        <dbReference type="Rhea" id="RHEA-COMP:11032"/>
        <dbReference type="ChEBI" id="CHEBI:29950"/>
        <dbReference type="ChEBI" id="CHEBI:57287"/>
        <dbReference type="ChEBI" id="CHEBI:57379"/>
        <dbReference type="ChEBI" id="CHEBI:74151"/>
        <dbReference type="EC" id="2.3.1.225"/>
    </reaction>
</comment>
<reference evidence="9" key="2">
    <citation type="submission" date="2021-09" db="EMBL/GenBank/DDBJ databases">
        <authorList>
            <person name="Jia N."/>
            <person name="Wang J."/>
            <person name="Shi W."/>
            <person name="Du L."/>
            <person name="Sun Y."/>
            <person name="Zhan W."/>
            <person name="Jiang J."/>
            <person name="Wang Q."/>
            <person name="Zhang B."/>
            <person name="Ji P."/>
            <person name="Sakyi L.B."/>
            <person name="Cui X."/>
            <person name="Yuan T."/>
            <person name="Jiang B."/>
            <person name="Yang W."/>
            <person name="Lam T.T.-Y."/>
            <person name="Chang Q."/>
            <person name="Ding S."/>
            <person name="Wang X."/>
            <person name="Zhu J."/>
            <person name="Ruan X."/>
            <person name="Zhao L."/>
            <person name="Wei J."/>
            <person name="Que T."/>
            <person name="Du C."/>
            <person name="Cheng J."/>
            <person name="Dai P."/>
            <person name="Han X."/>
            <person name="Huang E."/>
            <person name="Gao Y."/>
            <person name="Liu J."/>
            <person name="Shao H."/>
            <person name="Ye R."/>
            <person name="Li L."/>
            <person name="Wei W."/>
            <person name="Wang X."/>
            <person name="Wang C."/>
            <person name="Huo Q."/>
            <person name="Li W."/>
            <person name="Guo W."/>
            <person name="Chen H."/>
            <person name="Chen S."/>
            <person name="Zhou L."/>
            <person name="Zhou L."/>
            <person name="Ni X."/>
            <person name="Tian J."/>
            <person name="Zhou Y."/>
            <person name="Sheng Y."/>
            <person name="Liu T."/>
            <person name="Pan Y."/>
            <person name="Xia L."/>
            <person name="Li J."/>
            <person name="Zhao F."/>
            <person name="Cao W."/>
        </authorList>
    </citation>
    <scope>NUCLEOTIDE SEQUENCE</scope>
    <source>
        <strain evidence="9">Rsan-2018</strain>
        <tissue evidence="9">Larvae</tissue>
    </source>
</reference>
<dbReference type="PROSITE" id="PS50216">
    <property type="entry name" value="DHHC"/>
    <property type="match status" value="1"/>
</dbReference>
<dbReference type="GO" id="GO:0019706">
    <property type="term" value="F:protein-cysteine S-palmitoyltransferase activity"/>
    <property type="evidence" value="ECO:0007669"/>
    <property type="project" value="UniProtKB-EC"/>
</dbReference>
<keyword evidence="4 7" id="KW-1133">Transmembrane helix</keyword>
<gene>
    <name evidence="9" type="ORF">HPB52_017370</name>
</gene>
<keyword evidence="2 7" id="KW-0808">Transferase</keyword>
<keyword evidence="5 7" id="KW-0472">Membrane</keyword>
<dbReference type="InterPro" id="IPR001594">
    <property type="entry name" value="Palmitoyltrfase_DHHC"/>
</dbReference>
<name>A0A9D4SUT9_RHISA</name>
<comment type="domain">
    <text evidence="7">The DHHC domain is required for palmitoyltransferase activity.</text>
</comment>
<dbReference type="VEuPathDB" id="VectorBase:RSAN_032401"/>
<reference evidence="9" key="1">
    <citation type="journal article" date="2020" name="Cell">
        <title>Large-Scale Comparative Analyses of Tick Genomes Elucidate Their Genetic Diversity and Vector Capacities.</title>
        <authorList>
            <consortium name="Tick Genome and Microbiome Consortium (TIGMIC)"/>
            <person name="Jia N."/>
            <person name="Wang J."/>
            <person name="Shi W."/>
            <person name="Du L."/>
            <person name="Sun Y."/>
            <person name="Zhan W."/>
            <person name="Jiang J.F."/>
            <person name="Wang Q."/>
            <person name="Zhang B."/>
            <person name="Ji P."/>
            <person name="Bell-Sakyi L."/>
            <person name="Cui X.M."/>
            <person name="Yuan T.T."/>
            <person name="Jiang B.G."/>
            <person name="Yang W.F."/>
            <person name="Lam T.T."/>
            <person name="Chang Q.C."/>
            <person name="Ding S.J."/>
            <person name="Wang X.J."/>
            <person name="Zhu J.G."/>
            <person name="Ruan X.D."/>
            <person name="Zhao L."/>
            <person name="Wei J.T."/>
            <person name="Ye R.Z."/>
            <person name="Que T.C."/>
            <person name="Du C.H."/>
            <person name="Zhou Y.H."/>
            <person name="Cheng J.X."/>
            <person name="Dai P.F."/>
            <person name="Guo W.B."/>
            <person name="Han X.H."/>
            <person name="Huang E.J."/>
            <person name="Li L.F."/>
            <person name="Wei W."/>
            <person name="Gao Y.C."/>
            <person name="Liu J.Z."/>
            <person name="Shao H.Z."/>
            <person name="Wang X."/>
            <person name="Wang C.C."/>
            <person name="Yang T.C."/>
            <person name="Huo Q.B."/>
            <person name="Li W."/>
            <person name="Chen H.Y."/>
            <person name="Chen S.E."/>
            <person name="Zhou L.G."/>
            <person name="Ni X.B."/>
            <person name="Tian J.H."/>
            <person name="Sheng Y."/>
            <person name="Liu T."/>
            <person name="Pan Y.S."/>
            <person name="Xia L.Y."/>
            <person name="Li J."/>
            <person name="Zhao F."/>
            <person name="Cao W.C."/>
        </authorList>
    </citation>
    <scope>NUCLEOTIDE SEQUENCE</scope>
    <source>
        <strain evidence="9">Rsan-2018</strain>
    </source>
</reference>
<evidence type="ECO:0000256" key="1">
    <source>
        <dbReference type="ARBA" id="ARBA00004141"/>
    </source>
</evidence>
<feature type="transmembrane region" description="Helical" evidence="7">
    <location>
        <begin position="184"/>
        <end position="208"/>
    </location>
</feature>
<keyword evidence="3 7" id="KW-0812">Transmembrane</keyword>
<comment type="similarity">
    <text evidence="7">Belongs to the DHHC palmitoyltransferase family.</text>
</comment>
<feature type="transmembrane region" description="Helical" evidence="7">
    <location>
        <begin position="220"/>
        <end position="243"/>
    </location>
</feature>